<dbReference type="GO" id="GO:0003964">
    <property type="term" value="F:RNA-directed DNA polymerase activity"/>
    <property type="evidence" value="ECO:0007669"/>
    <property type="project" value="UniProtKB-KW"/>
</dbReference>
<reference evidence="1" key="1">
    <citation type="journal article" date="2000" name="Proc. Natl. Acad. Sci. U.S.A.">
        <title>Transposable elements in sexual and ancient asexual taxa.</title>
        <authorList>
            <person name="Arkhipova I."/>
            <person name="Meselson M."/>
        </authorList>
    </citation>
    <scope>NUCLEOTIDE SEQUENCE</scope>
</reference>
<name>Q9BM29_SACKO</name>
<protein>
    <submittedName>
        <fullName evidence="1">LINE-like reverse transcriptase</fullName>
    </submittedName>
</protein>
<organism evidence="1">
    <name type="scientific">Saccoglossus kowalevskii</name>
    <name type="common">Acorn worm</name>
    <dbReference type="NCBI Taxonomy" id="10224"/>
    <lineage>
        <taxon>Eukaryota</taxon>
        <taxon>Metazoa</taxon>
        <taxon>Hemichordata</taxon>
        <taxon>Enteropneusta</taxon>
        <taxon>Harrimaniidae</taxon>
        <taxon>Saccoglossus</taxon>
    </lineage>
</organism>
<keyword evidence="1" id="KW-0695">RNA-directed DNA polymerase</keyword>
<dbReference type="AlphaFoldDB" id="Q9BM29"/>
<evidence type="ECO:0000313" key="1">
    <source>
        <dbReference type="EMBL" id="AAG59949.1"/>
    </source>
</evidence>
<feature type="non-terminal residue" evidence="1">
    <location>
        <position position="37"/>
    </location>
</feature>
<keyword evidence="1" id="KW-0548">Nucleotidyltransferase</keyword>
<sequence>SILSPKLFALYVDELSYKLRLAKVGCHLAGVPIHHLL</sequence>
<feature type="non-terminal residue" evidence="1">
    <location>
        <position position="1"/>
    </location>
</feature>
<keyword evidence="1" id="KW-0808">Transferase</keyword>
<proteinExistence type="predicted"/>
<accession>Q9BM29</accession>
<dbReference type="EMBL" id="AY013968">
    <property type="protein sequence ID" value="AAG59949.1"/>
    <property type="molecule type" value="Genomic_DNA"/>
</dbReference>